<dbReference type="InterPro" id="IPR053140">
    <property type="entry name" value="GDSL_Rv0518-like"/>
</dbReference>
<organism evidence="2 3">
    <name type="scientific">Massilia frigida</name>
    <dbReference type="NCBI Taxonomy" id="2609281"/>
    <lineage>
        <taxon>Bacteria</taxon>
        <taxon>Pseudomonadati</taxon>
        <taxon>Pseudomonadota</taxon>
        <taxon>Betaproteobacteria</taxon>
        <taxon>Burkholderiales</taxon>
        <taxon>Oxalobacteraceae</taxon>
        <taxon>Telluria group</taxon>
        <taxon>Massilia</taxon>
    </lineage>
</organism>
<name>A0ABX0NHS7_9BURK</name>
<gene>
    <name evidence="2" type="ORF">F2P44_21650</name>
</gene>
<evidence type="ECO:0000313" key="3">
    <source>
        <dbReference type="Proteomes" id="UP000621455"/>
    </source>
</evidence>
<dbReference type="PANTHER" id="PTHR43784">
    <property type="entry name" value="GDSL-LIKE LIPASE/ACYLHYDROLASE, PUTATIVE (AFU_ORTHOLOGUE AFUA_2G00820)-RELATED"/>
    <property type="match status" value="1"/>
</dbReference>
<proteinExistence type="predicted"/>
<evidence type="ECO:0000256" key="1">
    <source>
        <dbReference type="SAM" id="SignalP"/>
    </source>
</evidence>
<feature type="chain" id="PRO_5047150475" evidence="1">
    <location>
        <begin position="21"/>
        <end position="175"/>
    </location>
</feature>
<comment type="caution">
    <text evidence="2">The sequence shown here is derived from an EMBL/GenBank/DDBJ whole genome shotgun (WGS) entry which is preliminary data.</text>
</comment>
<reference evidence="2 3" key="1">
    <citation type="submission" date="2019-10" db="EMBL/GenBank/DDBJ databases">
        <title>Taxonomy of Antarctic Massilia spp.: description of Massilia rubra sp. nov., Massilia aquatica sp. nov., Massilia mucilaginosa sp. nov., Massilia frigida sp. nov. isolated from streams, lakes and regoliths.</title>
        <authorList>
            <person name="Holochova P."/>
            <person name="Sedlacek I."/>
            <person name="Kralova S."/>
            <person name="Maslanova I."/>
            <person name="Busse H.-J."/>
            <person name="Stankova E."/>
            <person name="Vrbovska V."/>
            <person name="Kovarovic V."/>
            <person name="Bartak M."/>
            <person name="Svec P."/>
            <person name="Pantucek R."/>
        </authorList>
    </citation>
    <scope>NUCLEOTIDE SEQUENCE [LARGE SCALE GENOMIC DNA]</scope>
    <source>
        <strain evidence="2 3">CCM 8695</strain>
    </source>
</reference>
<feature type="signal peptide" evidence="1">
    <location>
        <begin position="1"/>
        <end position="20"/>
    </location>
</feature>
<dbReference type="EMBL" id="WHJG01000025">
    <property type="protein sequence ID" value="NHZ81860.1"/>
    <property type="molecule type" value="Genomic_DNA"/>
</dbReference>
<sequence length="175" mass="18460">MKNLLHVLLLSFTFSTFAHGAENAHWSASWAAVPDSPGPALNTQTIRQVVRTSIAGSKVRIRLSNLYGTKPVTIGPVHLGAHAGDTQVQAGTDQTLTFAGKPTVTIANGDSALSDPVDMQVPALRNLAVSPYLPEQVAVSTIHGAGMQTVFMTTAGDLTGAQSFSPEQTDDSRFF</sequence>
<dbReference type="PANTHER" id="PTHR43784:SF2">
    <property type="entry name" value="GDSL-LIKE LIPASE_ACYLHYDROLASE, PUTATIVE (AFU_ORTHOLOGUE AFUA_2G00820)-RELATED"/>
    <property type="match status" value="1"/>
</dbReference>
<keyword evidence="3" id="KW-1185">Reference proteome</keyword>
<dbReference type="Proteomes" id="UP000621455">
    <property type="component" value="Unassembled WGS sequence"/>
</dbReference>
<accession>A0ABX0NHS7</accession>
<dbReference type="RefSeq" id="WP_167089317.1">
    <property type="nucleotide sequence ID" value="NZ_WHJG01000025.1"/>
</dbReference>
<evidence type="ECO:0000313" key="2">
    <source>
        <dbReference type="EMBL" id="NHZ81860.1"/>
    </source>
</evidence>
<protein>
    <submittedName>
        <fullName evidence="2">Uncharacterized protein</fullName>
    </submittedName>
</protein>
<keyword evidence="1" id="KW-0732">Signal</keyword>